<keyword evidence="7" id="KW-0694">RNA-binding</keyword>
<dbReference type="InterPro" id="IPR021610">
    <property type="entry name" value="DUF3228"/>
</dbReference>
<evidence type="ECO:0000256" key="4">
    <source>
        <dbReference type="ARBA" id="ARBA00022490"/>
    </source>
</evidence>
<dbReference type="PROSITE" id="PS51462">
    <property type="entry name" value="NUDIX"/>
    <property type="match status" value="1"/>
</dbReference>
<feature type="domain" description="Nudix hydrolase" evidence="9">
    <location>
        <begin position="91"/>
        <end position="220"/>
    </location>
</feature>
<dbReference type="InterPro" id="IPR044099">
    <property type="entry name" value="Dcp2_NUDIX"/>
</dbReference>
<dbReference type="SMART" id="SM01125">
    <property type="entry name" value="DCP2"/>
    <property type="match status" value="1"/>
</dbReference>
<dbReference type="InterPro" id="IPR007722">
    <property type="entry name" value="DCP2_BoxA"/>
</dbReference>
<dbReference type="Proteomes" id="UP000279271">
    <property type="component" value="Unassembled WGS sequence"/>
</dbReference>
<organism evidence="10 11">
    <name type="scientific">Auxenochlorella protothecoides</name>
    <name type="common">Green microalga</name>
    <name type="synonym">Chlorella protothecoides</name>
    <dbReference type="NCBI Taxonomy" id="3075"/>
    <lineage>
        <taxon>Eukaryota</taxon>
        <taxon>Viridiplantae</taxon>
        <taxon>Chlorophyta</taxon>
        <taxon>core chlorophytes</taxon>
        <taxon>Trebouxiophyceae</taxon>
        <taxon>Chlorellales</taxon>
        <taxon>Chlorellaceae</taxon>
        <taxon>Auxenochlorella</taxon>
    </lineage>
</organism>
<dbReference type="InterPro" id="IPR000086">
    <property type="entry name" value="NUDIX_hydrolase_dom"/>
</dbReference>
<dbReference type="SUPFAM" id="SSF140586">
    <property type="entry name" value="Dcp2 domain-like"/>
    <property type="match status" value="1"/>
</dbReference>
<dbReference type="Pfam" id="PF05026">
    <property type="entry name" value="DCP2"/>
    <property type="match status" value="1"/>
</dbReference>
<accession>A0A3M7KVH4</accession>
<dbReference type="CDD" id="cd03672">
    <property type="entry name" value="NUDIX_Dcp2p_Nudt20"/>
    <property type="match status" value="1"/>
</dbReference>
<evidence type="ECO:0000256" key="7">
    <source>
        <dbReference type="ARBA" id="ARBA00022884"/>
    </source>
</evidence>
<dbReference type="Pfam" id="PF00293">
    <property type="entry name" value="NUDIX"/>
    <property type="match status" value="1"/>
</dbReference>
<dbReference type="Gene3D" id="3.30.2310.50">
    <property type="entry name" value="Protein of unknown function (DUF3228), domain 1"/>
    <property type="match status" value="1"/>
</dbReference>
<keyword evidence="8" id="KW-0464">Manganese</keyword>
<dbReference type="FunFam" id="3.90.79.10:FF:000003">
    <property type="entry name" value="M7GpppN-mRNA hydrolase isoform 2"/>
    <property type="match status" value="1"/>
</dbReference>
<evidence type="ECO:0000256" key="8">
    <source>
        <dbReference type="ARBA" id="ARBA00023211"/>
    </source>
</evidence>
<dbReference type="GO" id="GO:0005737">
    <property type="term" value="C:cytoplasm"/>
    <property type="evidence" value="ECO:0007669"/>
    <property type="project" value="UniProtKB-SubCell"/>
</dbReference>
<reference evidence="11" key="1">
    <citation type="journal article" date="2018" name="Algal Res.">
        <title>Characterization of plant carbon substrate utilization by Auxenochlorella protothecoides.</title>
        <authorList>
            <person name="Vogler B.W."/>
            <person name="Starkenburg S.R."/>
            <person name="Sudasinghe N."/>
            <person name="Schambach J.Y."/>
            <person name="Rollin J.A."/>
            <person name="Pattathil S."/>
            <person name="Barry A.N."/>
        </authorList>
    </citation>
    <scope>NUCLEOTIDE SEQUENCE [LARGE SCALE GENOMIC DNA]</scope>
    <source>
        <strain evidence="11">UTEX 25</strain>
    </source>
</reference>
<dbReference type="PANTHER" id="PTHR23114">
    <property type="entry name" value="M7GPPPN-MRNA HYDROLASE"/>
    <property type="match status" value="1"/>
</dbReference>
<evidence type="ECO:0000256" key="3">
    <source>
        <dbReference type="ARBA" id="ARBA00005279"/>
    </source>
</evidence>
<dbReference type="GO" id="GO:0000290">
    <property type="term" value="P:deadenylation-dependent decapping of nuclear-transcribed mRNA"/>
    <property type="evidence" value="ECO:0007669"/>
    <property type="project" value="InterPro"/>
</dbReference>
<evidence type="ECO:0000256" key="1">
    <source>
        <dbReference type="ARBA" id="ARBA00001936"/>
    </source>
</evidence>
<evidence type="ECO:0000313" key="11">
    <source>
        <dbReference type="Proteomes" id="UP000279271"/>
    </source>
</evidence>
<dbReference type="PANTHER" id="PTHR23114:SF17">
    <property type="entry name" value="M7GPPPN-MRNA HYDROLASE"/>
    <property type="match status" value="1"/>
</dbReference>
<proteinExistence type="inferred from homology"/>
<evidence type="ECO:0000256" key="2">
    <source>
        <dbReference type="ARBA" id="ARBA00004496"/>
    </source>
</evidence>
<comment type="subcellular location">
    <subcellularLocation>
        <location evidence="2">Cytoplasm</location>
    </subcellularLocation>
</comment>
<dbReference type="GO" id="GO:0000184">
    <property type="term" value="P:nuclear-transcribed mRNA catabolic process, nonsense-mediated decay"/>
    <property type="evidence" value="ECO:0007669"/>
    <property type="project" value="InterPro"/>
</dbReference>
<dbReference type="GO" id="GO:0030145">
    <property type="term" value="F:manganese ion binding"/>
    <property type="evidence" value="ECO:0007669"/>
    <property type="project" value="InterPro"/>
</dbReference>
<dbReference type="GO" id="GO:0140933">
    <property type="term" value="F:5'-(N(7)-methylguanosine 5'-triphospho)-[mRNA] hydrolase activity"/>
    <property type="evidence" value="ECO:0007669"/>
    <property type="project" value="InterPro"/>
</dbReference>
<dbReference type="Pfam" id="PF11539">
    <property type="entry name" value="DUF3228"/>
    <property type="match status" value="1"/>
</dbReference>
<keyword evidence="4" id="KW-0963">Cytoplasm</keyword>
<evidence type="ECO:0000259" key="9">
    <source>
        <dbReference type="PROSITE" id="PS51462"/>
    </source>
</evidence>
<dbReference type="InterPro" id="IPR036189">
    <property type="entry name" value="DCP2_BoxA_sf"/>
</dbReference>
<dbReference type="EMBL" id="QOKY01000177">
    <property type="protein sequence ID" value="RMZ54548.1"/>
    <property type="molecule type" value="Genomic_DNA"/>
</dbReference>
<dbReference type="GO" id="GO:0003723">
    <property type="term" value="F:RNA binding"/>
    <property type="evidence" value="ECO:0007669"/>
    <property type="project" value="UniProtKB-KW"/>
</dbReference>
<name>A0A3M7KVH4_AUXPR</name>
<sequence length="434" mass="48571">MVRPSAELLDEICVRFIINLPPEELESFERLLFVIEMAWWHYEDNIRAKDPTLSSLGLKEFCALIFDACPGLEPYRGSLDAIYSAFNDYKRAVPVRGVIMLDPTLRCCLVVRGWQEGASWGFPRGKLSKGESDLDCAAREVLEETGLDLRGRLSEQDCIARRSGAQDIRLYIVAGVDMDTQFAPQAKFEIGAYRWLPVEALPRSYDAERTPLVVSPEVKLRFFSVWQFASPLQEWIARKLAAPVKRQRRRNAGKGTGRLNDSCAALASLDTQLEHVREECDVPAAAQLYPTQAPIASEVKVQVVGMAPAKSFEFDREARRPEELAVLSRWLPRSAVPPRTAKHLDIILYSREQLVKEHAALPHVSAGDAEKALPDAPWGIISIKAQDEDHETPMQPITILRNALGREEGGSGVPLDKEAYAAAVEYWDAHAIIQ</sequence>
<dbReference type="AlphaFoldDB" id="A0A3M7KVH4"/>
<dbReference type="InterPro" id="IPR015797">
    <property type="entry name" value="NUDIX_hydrolase-like_dom_sf"/>
</dbReference>
<comment type="similarity">
    <text evidence="3">Belongs to the Nudix hydrolase family. DCP2 subfamily.</text>
</comment>
<dbReference type="InterPro" id="IPR020084">
    <property type="entry name" value="NUDIX_hydrolase_CS"/>
</dbReference>
<protein>
    <recommendedName>
        <fullName evidence="9">Nudix hydrolase domain-containing protein</fullName>
    </recommendedName>
</protein>
<comment type="caution">
    <text evidence="10">The sequence shown here is derived from an EMBL/GenBank/DDBJ whole genome shotgun (WGS) entry which is preliminary data.</text>
</comment>
<evidence type="ECO:0000256" key="6">
    <source>
        <dbReference type="ARBA" id="ARBA00022801"/>
    </source>
</evidence>
<dbReference type="Gene3D" id="1.10.10.1050">
    <property type="entry name" value="Dcp2, box A domain"/>
    <property type="match status" value="1"/>
</dbReference>
<evidence type="ECO:0000313" key="10">
    <source>
        <dbReference type="EMBL" id="RMZ54548.1"/>
    </source>
</evidence>
<evidence type="ECO:0000256" key="5">
    <source>
        <dbReference type="ARBA" id="ARBA00022723"/>
    </source>
</evidence>
<gene>
    <name evidence="10" type="ORF">APUTEX25_002123</name>
</gene>
<dbReference type="PROSITE" id="PS00893">
    <property type="entry name" value="NUDIX_BOX"/>
    <property type="match status" value="1"/>
</dbReference>
<keyword evidence="5" id="KW-0479">Metal-binding</keyword>
<keyword evidence="6" id="KW-0378">Hydrolase</keyword>
<dbReference type="Gene3D" id="3.90.79.10">
    <property type="entry name" value="Nucleoside Triphosphate Pyrophosphohydrolase"/>
    <property type="match status" value="1"/>
</dbReference>
<comment type="cofactor">
    <cofactor evidence="1">
        <name>Mn(2+)</name>
        <dbReference type="ChEBI" id="CHEBI:29035"/>
    </cofactor>
</comment>
<dbReference type="SUPFAM" id="SSF55811">
    <property type="entry name" value="Nudix"/>
    <property type="match status" value="1"/>
</dbReference>